<dbReference type="AlphaFoldDB" id="A0A4R3YQN9"/>
<dbReference type="Pfam" id="PF13091">
    <property type="entry name" value="PLDc_2"/>
    <property type="match status" value="1"/>
</dbReference>
<evidence type="ECO:0000313" key="5">
    <source>
        <dbReference type="Proteomes" id="UP000295645"/>
    </source>
</evidence>
<proteinExistence type="predicted"/>
<dbReference type="Gene3D" id="3.30.870.10">
    <property type="entry name" value="Endonuclease Chain A"/>
    <property type="match status" value="2"/>
</dbReference>
<evidence type="ECO:0000313" key="4">
    <source>
        <dbReference type="EMBL" id="TCV93253.1"/>
    </source>
</evidence>
<sequence length="486" mass="52592">MNARHPSSGLTGRLFAEQALSRSAGAPLVGGNAVELLIDARAHFDAWLAAIRGARRHVFLENYIIRDDEIGREFRDALVERAQAGVFVAVISDWVGALGQSRSAFWNPLRGAGGEVRIYNPPRLGSSFGWISRDHRKLLVVDGEVGFLSGVCISAKWLGDPDRDVPPWRDTGVSLRGPAVTELEHGFADSWSTCGEALPDDERLRRDADPLAAGDVSLRVIATQPNTAGMYRLDQMIAAMARKTLWLTDAYFVGVAPYIQALSAAARDGVDVRLLVPGSSDIPMVASMSRAGYRPLLKAGIRVFEWNGSMLHAKTAVADAQWARVGSSNLNIASWLGNREIDVAIEDSGFAAKLAAQYERDLQNATEIVLKPKRRRHGNEQLSSNEPRPPRPRGAGGSSGRAAAGALRLANTVGAALSGHRVLGDTETGPLLAGIATLTVLVIVALLWPAVIAWPLALLGAWFALNLGIRWRNLRQRRKRRAQPEG</sequence>
<evidence type="ECO:0000259" key="3">
    <source>
        <dbReference type="PROSITE" id="PS50035"/>
    </source>
</evidence>
<dbReference type="GO" id="GO:0032049">
    <property type="term" value="P:cardiolipin biosynthetic process"/>
    <property type="evidence" value="ECO:0007669"/>
    <property type="project" value="UniProtKB-ARBA"/>
</dbReference>
<keyword evidence="2" id="KW-0812">Transmembrane</keyword>
<reference evidence="4 5" key="1">
    <citation type="submission" date="2019-03" db="EMBL/GenBank/DDBJ databases">
        <title>Above-ground endophytic microbial communities from plants in different locations in the United States.</title>
        <authorList>
            <person name="Frank C."/>
        </authorList>
    </citation>
    <scope>NUCLEOTIDE SEQUENCE [LARGE SCALE GENOMIC DNA]</scope>
    <source>
        <strain evidence="4 5">LP_13_YM</strain>
    </source>
</reference>
<dbReference type="InterPro" id="IPR001736">
    <property type="entry name" value="PLipase_D/transphosphatidylase"/>
</dbReference>
<dbReference type="Proteomes" id="UP000295645">
    <property type="component" value="Unassembled WGS sequence"/>
</dbReference>
<organism evidence="4 5">
    <name type="scientific">Luteibacter rhizovicinus</name>
    <dbReference type="NCBI Taxonomy" id="242606"/>
    <lineage>
        <taxon>Bacteria</taxon>
        <taxon>Pseudomonadati</taxon>
        <taxon>Pseudomonadota</taxon>
        <taxon>Gammaproteobacteria</taxon>
        <taxon>Lysobacterales</taxon>
        <taxon>Rhodanobacteraceae</taxon>
        <taxon>Luteibacter</taxon>
    </lineage>
</organism>
<evidence type="ECO:0000256" key="1">
    <source>
        <dbReference type="SAM" id="MobiDB-lite"/>
    </source>
</evidence>
<dbReference type="PANTHER" id="PTHR21248">
    <property type="entry name" value="CARDIOLIPIN SYNTHASE"/>
    <property type="match status" value="1"/>
</dbReference>
<gene>
    <name evidence="4" type="ORF">EC912_105113</name>
</gene>
<dbReference type="InterPro" id="IPR025202">
    <property type="entry name" value="PLD-like_dom"/>
</dbReference>
<keyword evidence="2" id="KW-0472">Membrane</keyword>
<dbReference type="CDD" id="cd09159">
    <property type="entry name" value="PLDc_ybhO_like_2"/>
    <property type="match status" value="1"/>
</dbReference>
<dbReference type="GO" id="GO:0030572">
    <property type="term" value="F:phosphatidyltransferase activity"/>
    <property type="evidence" value="ECO:0007669"/>
    <property type="project" value="UniProtKB-ARBA"/>
</dbReference>
<keyword evidence="5" id="KW-1185">Reference proteome</keyword>
<evidence type="ECO:0000256" key="2">
    <source>
        <dbReference type="SAM" id="Phobius"/>
    </source>
</evidence>
<feature type="domain" description="PLD phosphodiesterase" evidence="3">
    <location>
        <begin position="307"/>
        <end position="334"/>
    </location>
</feature>
<dbReference type="PROSITE" id="PS50035">
    <property type="entry name" value="PLD"/>
    <property type="match status" value="1"/>
</dbReference>
<keyword evidence="2" id="KW-1133">Transmembrane helix</keyword>
<feature type="region of interest" description="Disordered" evidence="1">
    <location>
        <begin position="369"/>
        <end position="401"/>
    </location>
</feature>
<dbReference type="PANTHER" id="PTHR21248:SF22">
    <property type="entry name" value="PHOSPHOLIPASE D"/>
    <property type="match status" value="1"/>
</dbReference>
<dbReference type="RefSeq" id="WP_132144899.1">
    <property type="nucleotide sequence ID" value="NZ_SMCS01000005.1"/>
</dbReference>
<dbReference type="CDD" id="cd09110">
    <property type="entry name" value="PLDc_CLS_1"/>
    <property type="match status" value="1"/>
</dbReference>
<name>A0A4R3YQN9_9GAMM</name>
<dbReference type="EMBL" id="SMCS01000005">
    <property type="protein sequence ID" value="TCV93253.1"/>
    <property type="molecule type" value="Genomic_DNA"/>
</dbReference>
<feature type="transmembrane region" description="Helical" evidence="2">
    <location>
        <begin position="454"/>
        <end position="471"/>
    </location>
</feature>
<accession>A0A4R3YQN9</accession>
<protein>
    <submittedName>
        <fullName evidence="4">Cardiolipin synthase</fullName>
    </submittedName>
</protein>
<dbReference type="OrthoDB" id="9762009at2"/>
<dbReference type="SUPFAM" id="SSF56024">
    <property type="entry name" value="Phospholipase D/nuclease"/>
    <property type="match status" value="2"/>
</dbReference>
<comment type="caution">
    <text evidence="4">The sequence shown here is derived from an EMBL/GenBank/DDBJ whole genome shotgun (WGS) entry which is preliminary data.</text>
</comment>